<feature type="transmembrane region" description="Helical" evidence="1">
    <location>
        <begin position="48"/>
        <end position="65"/>
    </location>
</feature>
<dbReference type="RefSeq" id="WP_073550624.1">
    <property type="nucleotide sequence ID" value="NZ_CAWMVK010000006.1"/>
</dbReference>
<evidence type="ECO:0000256" key="1">
    <source>
        <dbReference type="SAM" id="Phobius"/>
    </source>
</evidence>
<evidence type="ECO:0000313" key="2">
    <source>
        <dbReference type="EMBL" id="OKH23913.1"/>
    </source>
</evidence>
<gene>
    <name evidence="2" type="ORF">NIES1031_16575</name>
</gene>
<accession>A0A1U7HJZ3</accession>
<proteinExistence type="predicted"/>
<evidence type="ECO:0000313" key="3">
    <source>
        <dbReference type="Proteomes" id="UP000185984"/>
    </source>
</evidence>
<keyword evidence="3" id="KW-1185">Reference proteome</keyword>
<sequence length="134" mass="15905">MRESKLEDERNIGILRNTASPETLKNVELKIIQHELKPIQYKEKLDDVFMYFLSLFIVVTFLTAFEIDVTELNTNLIYGMFNTLTAMIGLVLLVIKIYTHLIFRYQHREIDKRIYLVQRAQMKQPSNDQAKHDQ</sequence>
<dbReference type="AlphaFoldDB" id="A0A1U7HJZ3"/>
<comment type="caution">
    <text evidence="2">The sequence shown here is derived from an EMBL/GenBank/DDBJ whole genome shotgun (WGS) entry which is preliminary data.</text>
</comment>
<feature type="transmembrane region" description="Helical" evidence="1">
    <location>
        <begin position="77"/>
        <end position="98"/>
    </location>
</feature>
<protein>
    <submittedName>
        <fullName evidence="2">Uncharacterized protein</fullName>
    </submittedName>
</protein>
<keyword evidence="1" id="KW-0472">Membrane</keyword>
<dbReference type="EMBL" id="MRCC01000014">
    <property type="protein sequence ID" value="OKH23913.1"/>
    <property type="molecule type" value="Genomic_DNA"/>
</dbReference>
<organism evidence="2 3">
    <name type="scientific">Chroogloeocystis siderophila 5.2 s.c.1</name>
    <dbReference type="NCBI Taxonomy" id="247279"/>
    <lineage>
        <taxon>Bacteria</taxon>
        <taxon>Bacillati</taxon>
        <taxon>Cyanobacteriota</taxon>
        <taxon>Cyanophyceae</taxon>
        <taxon>Oscillatoriophycideae</taxon>
        <taxon>Chroococcales</taxon>
        <taxon>Chroococcaceae</taxon>
        <taxon>Chroogloeocystis</taxon>
    </lineage>
</organism>
<reference evidence="2 3" key="1">
    <citation type="submission" date="2016-11" db="EMBL/GenBank/DDBJ databases">
        <title>Draft Genome Sequences of Nine Cyanobacterial Strains from Diverse Habitats.</title>
        <authorList>
            <person name="Zhu T."/>
            <person name="Hou S."/>
            <person name="Lu X."/>
            <person name="Hess W.R."/>
        </authorList>
    </citation>
    <scope>NUCLEOTIDE SEQUENCE [LARGE SCALE GENOMIC DNA]</scope>
    <source>
        <strain evidence="2 3">5.2 s.c.1</strain>
    </source>
</reference>
<name>A0A1U7HJZ3_9CHRO</name>
<dbReference type="Proteomes" id="UP000185984">
    <property type="component" value="Unassembled WGS sequence"/>
</dbReference>
<keyword evidence="1" id="KW-1133">Transmembrane helix</keyword>
<keyword evidence="1" id="KW-0812">Transmembrane</keyword>